<dbReference type="GO" id="GO:0003746">
    <property type="term" value="F:translation elongation factor activity"/>
    <property type="evidence" value="ECO:0007669"/>
    <property type="project" value="UniProtKB-UniRule"/>
</dbReference>
<feature type="region of interest" description="Involved in Mg(2+) ion dislocation from EF-Tu" evidence="5">
    <location>
        <begin position="87"/>
        <end position="90"/>
    </location>
</feature>
<dbReference type="AlphaFoldDB" id="A0A1F7WRB9"/>
<evidence type="ECO:0000256" key="6">
    <source>
        <dbReference type="RuleBase" id="RU000642"/>
    </source>
</evidence>
<dbReference type="FunFam" id="1.10.286.20:FF:000001">
    <property type="entry name" value="Elongation factor Ts"/>
    <property type="match status" value="1"/>
</dbReference>
<evidence type="ECO:0000256" key="7">
    <source>
        <dbReference type="RuleBase" id="RU000643"/>
    </source>
</evidence>
<name>A0A1F7WRB9_9BACT</name>
<comment type="function">
    <text evidence="5 6">Associates with the EF-Tu.GDP complex and induces the exchange of GDP to GTP. It remains bound to the aminoacyl-tRNA.EF-Tu.GTP complex up to the GTP hydrolysis stage on the ribosome.</text>
</comment>
<sequence>MERDLNMEITAAMVKELREKTDCPMMDCKKALIENAGDIEKSVDYLRKKGMATAKAKADRTANEGVVYTIVAPDHKTGILVEVNCETDFVARNDGFQAFVKDVAEHVMEAKPKYLKAEEAPAGEKAEAVCLLEQPYAKNKALKVSDFIAEKVGSIKENLGVKRFAIYGSGLVHSYIHMGAKLGVLLEMECDAALAKNEEYIEMAKDLTMQIAAANPLCLERADVPADLLEKEKEIYRAQMADQKKPADILEKIINGKMNKFYEERCLVEQVFVKDTTIKVNQYVTDKNKKIGSPVKIKRFVRFEIGK</sequence>
<evidence type="ECO:0000256" key="3">
    <source>
        <dbReference type="ARBA" id="ARBA00022768"/>
    </source>
</evidence>
<dbReference type="SUPFAM" id="SSF46934">
    <property type="entry name" value="UBA-like"/>
    <property type="match status" value="1"/>
</dbReference>
<dbReference type="FunFam" id="1.10.8.10:FF:000001">
    <property type="entry name" value="Elongation factor Ts"/>
    <property type="match status" value="1"/>
</dbReference>
<dbReference type="GO" id="GO:0005737">
    <property type="term" value="C:cytoplasm"/>
    <property type="evidence" value="ECO:0007669"/>
    <property type="project" value="UniProtKB-SubCell"/>
</dbReference>
<dbReference type="InterPro" id="IPR036402">
    <property type="entry name" value="EF-Ts_dimer_sf"/>
</dbReference>
<dbReference type="CDD" id="cd14275">
    <property type="entry name" value="UBA_EF-Ts"/>
    <property type="match status" value="1"/>
</dbReference>
<dbReference type="Proteomes" id="UP000178735">
    <property type="component" value="Unassembled WGS sequence"/>
</dbReference>
<evidence type="ECO:0000256" key="2">
    <source>
        <dbReference type="ARBA" id="ARBA00016956"/>
    </source>
</evidence>
<dbReference type="PANTHER" id="PTHR11741">
    <property type="entry name" value="ELONGATION FACTOR TS"/>
    <property type="match status" value="1"/>
</dbReference>
<evidence type="ECO:0000313" key="9">
    <source>
        <dbReference type="EMBL" id="OGM05127.1"/>
    </source>
</evidence>
<accession>A0A1F7WRB9</accession>
<dbReference type="PANTHER" id="PTHR11741:SF0">
    <property type="entry name" value="ELONGATION FACTOR TS, MITOCHONDRIAL"/>
    <property type="match status" value="1"/>
</dbReference>
<comment type="subcellular location">
    <subcellularLocation>
        <location evidence="5 7">Cytoplasm</location>
    </subcellularLocation>
</comment>
<organism evidence="9 10">
    <name type="scientific">Candidatus Wallbacteria bacterium GWC2_49_35</name>
    <dbReference type="NCBI Taxonomy" id="1817813"/>
    <lineage>
        <taxon>Bacteria</taxon>
        <taxon>Candidatus Walliibacteriota</taxon>
    </lineage>
</organism>
<dbReference type="HAMAP" id="MF_00050">
    <property type="entry name" value="EF_Ts"/>
    <property type="match status" value="1"/>
</dbReference>
<dbReference type="InterPro" id="IPR014039">
    <property type="entry name" value="Transl_elong_EFTs/EF1B_dimer"/>
</dbReference>
<comment type="caution">
    <text evidence="9">The sequence shown here is derived from an EMBL/GenBank/DDBJ whole genome shotgun (WGS) entry which is preliminary data.</text>
</comment>
<evidence type="ECO:0000256" key="4">
    <source>
        <dbReference type="ARBA" id="ARBA00022917"/>
    </source>
</evidence>
<evidence type="ECO:0000256" key="5">
    <source>
        <dbReference type="HAMAP-Rule" id="MF_00050"/>
    </source>
</evidence>
<dbReference type="InterPro" id="IPR009060">
    <property type="entry name" value="UBA-like_sf"/>
</dbReference>
<keyword evidence="4 5" id="KW-0648">Protein biosynthesis</keyword>
<dbReference type="InterPro" id="IPR001816">
    <property type="entry name" value="Transl_elong_EFTs/EF1B"/>
</dbReference>
<dbReference type="STRING" id="1817813.A2008_10460"/>
<dbReference type="NCBIfam" id="TIGR00116">
    <property type="entry name" value="tsf"/>
    <property type="match status" value="1"/>
</dbReference>
<dbReference type="Pfam" id="PF00889">
    <property type="entry name" value="EF_TS"/>
    <property type="match status" value="1"/>
</dbReference>
<dbReference type="PROSITE" id="PS01127">
    <property type="entry name" value="EF_TS_2"/>
    <property type="match status" value="1"/>
</dbReference>
<protein>
    <recommendedName>
        <fullName evidence="2 5">Elongation factor Ts</fullName>
        <shortName evidence="5">EF-Ts</shortName>
    </recommendedName>
</protein>
<evidence type="ECO:0000313" key="10">
    <source>
        <dbReference type="Proteomes" id="UP000178735"/>
    </source>
</evidence>
<dbReference type="Gene3D" id="1.10.286.20">
    <property type="match status" value="1"/>
</dbReference>
<gene>
    <name evidence="5" type="primary">tsf</name>
    <name evidence="9" type="ORF">A2008_10460</name>
</gene>
<dbReference type="EMBL" id="MGFH01000125">
    <property type="protein sequence ID" value="OGM05127.1"/>
    <property type="molecule type" value="Genomic_DNA"/>
</dbReference>
<feature type="domain" description="Translation elongation factor EFTs/EF1B dimerisation" evidence="8">
    <location>
        <begin position="78"/>
        <end position="307"/>
    </location>
</feature>
<dbReference type="InterPro" id="IPR018101">
    <property type="entry name" value="Transl_elong_Ts_CS"/>
</dbReference>
<dbReference type="Gene3D" id="1.10.8.10">
    <property type="entry name" value="DNA helicase RuvA subunit, C-terminal domain"/>
    <property type="match status" value="1"/>
</dbReference>
<proteinExistence type="inferred from homology"/>
<dbReference type="Gene3D" id="3.30.479.20">
    <property type="entry name" value="Elongation factor Ts, dimerisation domain"/>
    <property type="match status" value="2"/>
</dbReference>
<dbReference type="SUPFAM" id="SSF54713">
    <property type="entry name" value="Elongation factor Ts (EF-Ts), dimerisation domain"/>
    <property type="match status" value="2"/>
</dbReference>
<keyword evidence="5" id="KW-0963">Cytoplasm</keyword>
<evidence type="ECO:0000256" key="1">
    <source>
        <dbReference type="ARBA" id="ARBA00005532"/>
    </source>
</evidence>
<evidence type="ECO:0000259" key="8">
    <source>
        <dbReference type="Pfam" id="PF00889"/>
    </source>
</evidence>
<comment type="similarity">
    <text evidence="1 5 6">Belongs to the EF-Ts family.</text>
</comment>
<reference evidence="9 10" key="1">
    <citation type="journal article" date="2016" name="Nat. Commun.">
        <title>Thousands of microbial genomes shed light on interconnected biogeochemical processes in an aquifer system.</title>
        <authorList>
            <person name="Anantharaman K."/>
            <person name="Brown C.T."/>
            <person name="Hug L.A."/>
            <person name="Sharon I."/>
            <person name="Castelle C.J."/>
            <person name="Probst A.J."/>
            <person name="Thomas B.C."/>
            <person name="Singh A."/>
            <person name="Wilkins M.J."/>
            <person name="Karaoz U."/>
            <person name="Brodie E.L."/>
            <person name="Williams K.H."/>
            <person name="Hubbard S.S."/>
            <person name="Banfield J.F."/>
        </authorList>
    </citation>
    <scope>NUCLEOTIDE SEQUENCE [LARGE SCALE GENOMIC DNA]</scope>
</reference>
<keyword evidence="3 5" id="KW-0251">Elongation factor</keyword>